<dbReference type="GeneID" id="118425338"/>
<dbReference type="PRINTS" id="PR00261">
    <property type="entry name" value="LDLRECEPTOR"/>
</dbReference>
<dbReference type="CDD" id="cd00108">
    <property type="entry name" value="KR"/>
    <property type="match status" value="2"/>
</dbReference>
<evidence type="ECO:0000256" key="1">
    <source>
        <dbReference type="ARBA" id="ARBA00004141"/>
    </source>
</evidence>
<feature type="disulfide bond" evidence="8">
    <location>
        <begin position="230"/>
        <end position="245"/>
    </location>
</feature>
<keyword evidence="5 10" id="KW-0472">Membrane</keyword>
<evidence type="ECO:0000313" key="15">
    <source>
        <dbReference type="RefSeq" id="XP_035690040.1"/>
    </source>
</evidence>
<feature type="domain" description="SMB" evidence="13">
    <location>
        <begin position="441"/>
        <end position="483"/>
    </location>
</feature>
<dbReference type="GO" id="GO:0007166">
    <property type="term" value="P:cell surface receptor signaling pathway"/>
    <property type="evidence" value="ECO:0007669"/>
    <property type="project" value="InterPro"/>
</dbReference>
<evidence type="ECO:0000256" key="8">
    <source>
        <dbReference type="PROSITE-ProRule" id="PRU00124"/>
    </source>
</evidence>
<dbReference type="SUPFAM" id="SSF57440">
    <property type="entry name" value="Kringle-like"/>
    <property type="match status" value="2"/>
</dbReference>
<evidence type="ECO:0000256" key="5">
    <source>
        <dbReference type="ARBA" id="ARBA00023136"/>
    </source>
</evidence>
<proteinExistence type="predicted"/>
<dbReference type="PRINTS" id="PR00018">
    <property type="entry name" value="KRINGLE"/>
</dbReference>
<evidence type="ECO:0000313" key="14">
    <source>
        <dbReference type="Proteomes" id="UP000001554"/>
    </source>
</evidence>
<feature type="transmembrane region" description="Helical" evidence="10">
    <location>
        <begin position="922"/>
        <end position="946"/>
    </location>
</feature>
<dbReference type="Pfam" id="PF00002">
    <property type="entry name" value="7tm_2"/>
    <property type="match status" value="1"/>
</dbReference>
<comment type="subcellular location">
    <subcellularLocation>
        <location evidence="1">Membrane</location>
        <topology evidence="1">Multi-pass membrane protein</topology>
    </subcellularLocation>
</comment>
<dbReference type="InterPro" id="IPR000832">
    <property type="entry name" value="GPCR_2_secretin-like"/>
</dbReference>
<dbReference type="InterPro" id="IPR018056">
    <property type="entry name" value="Kringle_CS"/>
</dbReference>
<feature type="transmembrane region" description="Helical" evidence="10">
    <location>
        <begin position="890"/>
        <end position="910"/>
    </location>
</feature>
<feature type="disulfide bond" evidence="8">
    <location>
        <begin position="218"/>
        <end position="236"/>
    </location>
</feature>
<keyword evidence="4 10" id="KW-1133">Transmembrane helix</keyword>
<dbReference type="InterPro" id="IPR000001">
    <property type="entry name" value="Kringle"/>
</dbReference>
<name>A0A9J7LYX6_BRAFL</name>
<dbReference type="InterPro" id="IPR008979">
    <property type="entry name" value="Galactose-bd-like_sf"/>
</dbReference>
<dbReference type="PANTHER" id="PTHR20851">
    <property type="entry name" value="DORSAL INTERACTING PROTEIN 3"/>
    <property type="match status" value="1"/>
</dbReference>
<dbReference type="GO" id="GO:0004930">
    <property type="term" value="F:G protein-coupled receptor activity"/>
    <property type="evidence" value="ECO:0007669"/>
    <property type="project" value="InterPro"/>
</dbReference>
<dbReference type="PROSITE" id="PS50068">
    <property type="entry name" value="LDLRA_2"/>
    <property type="match status" value="4"/>
</dbReference>
<dbReference type="InterPro" id="IPR002172">
    <property type="entry name" value="LDrepeatLR_classA_rpt"/>
</dbReference>
<dbReference type="PROSITE" id="PS50070">
    <property type="entry name" value="KRINGLE_2"/>
    <property type="match status" value="2"/>
</dbReference>
<feature type="region of interest" description="Disordered" evidence="9">
    <location>
        <begin position="1113"/>
        <end position="1139"/>
    </location>
</feature>
<dbReference type="PROSITE" id="PS50261">
    <property type="entry name" value="G_PROTEIN_RECEP_F2_4"/>
    <property type="match status" value="1"/>
</dbReference>
<dbReference type="Gene3D" id="2.40.20.10">
    <property type="entry name" value="Plasminogen Kringle 4"/>
    <property type="match status" value="2"/>
</dbReference>
<dbReference type="Gene3D" id="4.10.1220.10">
    <property type="entry name" value="EGF-type module"/>
    <property type="match status" value="1"/>
</dbReference>
<feature type="disulfide bond" evidence="8">
    <location>
        <begin position="250"/>
        <end position="268"/>
    </location>
</feature>
<dbReference type="SUPFAM" id="SSF57424">
    <property type="entry name" value="LDL receptor-like module"/>
    <property type="match status" value="4"/>
</dbReference>
<evidence type="ECO:0000256" key="4">
    <source>
        <dbReference type="ARBA" id="ARBA00022989"/>
    </source>
</evidence>
<feature type="disulfide bond" evidence="8">
    <location>
        <begin position="162"/>
        <end position="177"/>
    </location>
</feature>
<evidence type="ECO:0000256" key="10">
    <source>
        <dbReference type="SAM" id="Phobius"/>
    </source>
</evidence>
<feature type="transmembrane region" description="Helical" evidence="10">
    <location>
        <begin position="1001"/>
        <end position="1026"/>
    </location>
</feature>
<dbReference type="PANTHER" id="PTHR20851:SF0">
    <property type="entry name" value="APOLIPOPROTEIN(A)"/>
    <property type="match status" value="1"/>
</dbReference>
<feature type="compositionally biased region" description="Polar residues" evidence="9">
    <location>
        <begin position="1114"/>
        <end position="1139"/>
    </location>
</feature>
<dbReference type="Gene3D" id="1.20.1070.10">
    <property type="entry name" value="Rhodopsin 7-helix transmembrane proteins"/>
    <property type="match status" value="1"/>
</dbReference>
<evidence type="ECO:0000256" key="2">
    <source>
        <dbReference type="ARBA" id="ARBA00022572"/>
    </source>
</evidence>
<reference evidence="14" key="1">
    <citation type="journal article" date="2020" name="Nat. Ecol. Evol.">
        <title>Deeply conserved synteny resolves early events in vertebrate evolution.</title>
        <authorList>
            <person name="Simakov O."/>
            <person name="Marletaz F."/>
            <person name="Yue J.X."/>
            <person name="O'Connell B."/>
            <person name="Jenkins J."/>
            <person name="Brandt A."/>
            <person name="Calef R."/>
            <person name="Tung C.H."/>
            <person name="Huang T.K."/>
            <person name="Schmutz J."/>
            <person name="Satoh N."/>
            <person name="Yu J.K."/>
            <person name="Putnam N.H."/>
            <person name="Green R.E."/>
            <person name="Rokhsar D.S."/>
        </authorList>
    </citation>
    <scope>NUCLEOTIDE SEQUENCE [LARGE SCALE GENOMIC DNA]</scope>
    <source>
        <strain evidence="14">S238N-H82</strain>
    </source>
</reference>
<dbReference type="PROSITE" id="PS01209">
    <property type="entry name" value="LDLRA_1"/>
    <property type="match status" value="1"/>
</dbReference>
<feature type="disulfide bond" evidence="8">
    <location>
        <begin position="150"/>
        <end position="168"/>
    </location>
</feature>
<dbReference type="InterPro" id="IPR001212">
    <property type="entry name" value="Somatomedin_B_dom"/>
</dbReference>
<dbReference type="Gene3D" id="2.60.120.260">
    <property type="entry name" value="Galactose-binding domain-like"/>
    <property type="match status" value="1"/>
</dbReference>
<feature type="disulfide bond" evidence="7">
    <location>
        <begin position="306"/>
        <end position="345"/>
    </location>
</feature>
<dbReference type="RefSeq" id="XP_035690040.1">
    <property type="nucleotide sequence ID" value="XM_035834147.1"/>
</dbReference>
<feature type="domain" description="G-protein coupled receptors family 2 profile 2" evidence="12">
    <location>
        <begin position="858"/>
        <end position="1096"/>
    </location>
</feature>
<keyword evidence="3 10" id="KW-0812">Transmembrane</keyword>
<dbReference type="PROSITE" id="PS00021">
    <property type="entry name" value="KRINGLE_1"/>
    <property type="match status" value="2"/>
</dbReference>
<keyword evidence="2 7" id="KW-0420">Kringle</keyword>
<feature type="transmembrane region" description="Helical" evidence="10">
    <location>
        <begin position="856"/>
        <end position="878"/>
    </location>
</feature>
<evidence type="ECO:0000256" key="7">
    <source>
        <dbReference type="PROSITE-ProRule" id="PRU00121"/>
    </source>
</evidence>
<dbReference type="CDD" id="cd15039">
    <property type="entry name" value="7tmB3_Methuselah-like"/>
    <property type="match status" value="1"/>
</dbReference>
<dbReference type="Pfam" id="PF00051">
    <property type="entry name" value="Kringle"/>
    <property type="match status" value="2"/>
</dbReference>
<feature type="domain" description="Kringle" evidence="11">
    <location>
        <begin position="385"/>
        <end position="432"/>
    </location>
</feature>
<dbReference type="InterPro" id="IPR023415">
    <property type="entry name" value="LDLR_class-A_CS"/>
</dbReference>
<protein>
    <submittedName>
        <fullName evidence="15">Uncharacterized protein LOC118425338</fullName>
    </submittedName>
</protein>
<dbReference type="KEGG" id="bfo:118425338"/>
<keyword evidence="6 7" id="KW-1015">Disulfide bond</keyword>
<evidence type="ECO:0000259" key="13">
    <source>
        <dbReference type="PROSITE" id="PS50958"/>
    </source>
</evidence>
<feature type="domain" description="Kringle" evidence="11">
    <location>
        <begin position="306"/>
        <end position="363"/>
    </location>
</feature>
<dbReference type="InterPro" id="IPR036055">
    <property type="entry name" value="LDL_receptor-like_sf"/>
</dbReference>
<evidence type="ECO:0000256" key="3">
    <source>
        <dbReference type="ARBA" id="ARBA00022692"/>
    </source>
</evidence>
<comment type="caution">
    <text evidence="7">Lacks conserved residue(s) required for the propagation of feature annotation.</text>
</comment>
<dbReference type="Gene3D" id="4.10.400.10">
    <property type="entry name" value="Low-density Lipoprotein Receptor"/>
    <property type="match status" value="2"/>
</dbReference>
<feature type="disulfide bond" evidence="7">
    <location>
        <begin position="334"/>
        <end position="357"/>
    </location>
</feature>
<dbReference type="Proteomes" id="UP000001554">
    <property type="component" value="Chromosome 11"/>
</dbReference>
<dbReference type="InterPro" id="IPR017981">
    <property type="entry name" value="GPCR_2-like_7TM"/>
</dbReference>
<dbReference type="AlphaFoldDB" id="A0A9J7LYX6"/>
<evidence type="ECO:0000256" key="6">
    <source>
        <dbReference type="ARBA" id="ARBA00023157"/>
    </source>
</evidence>
<dbReference type="SMART" id="SM00130">
    <property type="entry name" value="KR"/>
    <property type="match status" value="2"/>
</dbReference>
<feature type="transmembrane region" description="Helical" evidence="10">
    <location>
        <begin position="1072"/>
        <end position="1092"/>
    </location>
</feature>
<dbReference type="OrthoDB" id="6134459at2759"/>
<dbReference type="Pfam" id="PF00057">
    <property type="entry name" value="Ldl_recept_a"/>
    <property type="match status" value="1"/>
</dbReference>
<feature type="transmembrane region" description="Helical" evidence="10">
    <location>
        <begin position="958"/>
        <end position="976"/>
    </location>
</feature>
<dbReference type="GO" id="GO:0016020">
    <property type="term" value="C:membrane"/>
    <property type="evidence" value="ECO:0007669"/>
    <property type="project" value="UniProtKB-SubCell"/>
</dbReference>
<gene>
    <name evidence="15" type="primary">LOC118425338</name>
</gene>
<feature type="disulfide bond" evidence="8">
    <location>
        <begin position="182"/>
        <end position="200"/>
    </location>
</feature>
<dbReference type="CDD" id="cd00112">
    <property type="entry name" value="LDLa"/>
    <property type="match status" value="4"/>
</dbReference>
<dbReference type="FunFam" id="2.40.20.10:FF:000039">
    <property type="entry name" value="Metalloendopeptidase"/>
    <property type="match status" value="1"/>
</dbReference>
<dbReference type="InterPro" id="IPR038178">
    <property type="entry name" value="Kringle_sf"/>
</dbReference>
<dbReference type="InterPro" id="IPR013806">
    <property type="entry name" value="Kringle-like"/>
</dbReference>
<sequence>MVGPSGWLETDPTWVTSDEWYDHHGVRHVSGYVLDLNFNTGWKRAPEEGTWQLTFDLQTPKTVSRIRLFLGHEIGPDVTVLRSTSAGQRWNVVKEFTEVISDEAKMFDLTGFLSTGQHWRLEFTSLTSQSKIYEVMFFQACSGLDRTVVCSDGDCDVYDVICDGKVDCDDGSDEANCDEEVCPNGIIITKTQVCDGRDDCGDNTDEEHCCERQDKKSCRNGDCITMGFECDGKEDCADGSDEISCSVSTCTNGALFNPATRCDGRDDCGDNSDEENCTCYYLQDKGASYRGRLNYVSVAQEKTSACQYWASQQPHAHNHTPENFRSAGLEMNYCRNPDRKDRPWCYTNNPLIRWMYCDDVFACDALPTRCYYERDKGMSYAGHVNSHPHTPQAHPDAGLEENFCRNPDNKERPWCYTTDAVWRWDYCDVVACADPSESVYEDDQCTVGRSCKGRSISCYCDEDCSFFGDCCEDFKEEGSSLLTIQRREKWKCLSGYYPKASYWLVADCPDDWADDVTREACLKEVDTYNYRDLIHRMPVQDGSTNIPYRNIFCARCNNASMSEVFVWQYSVTCSGLMNSSTQFDLKSTHLYSDIVDDISLLDCTGSTLMQFVTEPNPPKLARSCISHDVEMSEGHCDAIQCTSYTSPLRDLHATKTYKNIHCALCEGLSLEATKNLVCDTALQSNVCFPRCMSLTHLFNFNDDQDDETRTDQCPSDTLYDPFVDTCRLYSSTHVDDVSSNKSIPFQNCSNHTANFTAEEFNILPNGTINRMNSSVSCPVKQTIKNCSKPSLTFTEEEFNTLPNGSVHLVSSNVTCSAEQVTILNTSALVCGECILEYFLNFTNGDRTTNSWEDDQGWLTLGLVIVSVVAVLGFVGYTVGSGNWKKAPEKLKVQMLTCMAVAESLFVARLLPRPGVGCVVYGIILHYFLLTAFTSMNALSLDLFLTFRQASERAKLRTYMLYTWLIPLLVVAVTAFVEFCPCSSVRVGYGDHCWIGNPTGRLVAFGVPVFCTLLINAVLITQTLLAIRKAFNIADAALSRSWSSKAWVYVRISFLMGFTWILGFIVPYVDSRVLEYIFIVLNGSQGFLQALLLTMTSKVMQKCWSAIRARFGSGEPNQNNGRSAATGSPVQLTSQQPEVV</sequence>
<feature type="disulfide bond" evidence="7">
    <location>
        <begin position="404"/>
        <end position="427"/>
    </location>
</feature>
<dbReference type="FunFam" id="1.20.1070.10:FF:000428">
    <property type="entry name" value="Uncharacterized protein"/>
    <property type="match status" value="1"/>
</dbReference>
<dbReference type="PROSITE" id="PS50958">
    <property type="entry name" value="SMB_2"/>
    <property type="match status" value="1"/>
</dbReference>
<reference evidence="15" key="2">
    <citation type="submission" date="2025-08" db="UniProtKB">
        <authorList>
            <consortium name="RefSeq"/>
        </authorList>
    </citation>
    <scope>IDENTIFICATION</scope>
    <source>
        <strain evidence="15">S238N-H82</strain>
        <tissue evidence="15">Testes</tissue>
    </source>
</reference>
<dbReference type="SMART" id="SM00192">
    <property type="entry name" value="LDLa"/>
    <property type="match status" value="4"/>
</dbReference>
<dbReference type="SUPFAM" id="SSF49785">
    <property type="entry name" value="Galactose-binding domain-like"/>
    <property type="match status" value="1"/>
</dbReference>
<evidence type="ECO:0000259" key="11">
    <source>
        <dbReference type="PROSITE" id="PS50070"/>
    </source>
</evidence>
<organism evidence="14 15">
    <name type="scientific">Branchiostoma floridae</name>
    <name type="common">Florida lancelet</name>
    <name type="synonym">Amphioxus</name>
    <dbReference type="NCBI Taxonomy" id="7739"/>
    <lineage>
        <taxon>Eukaryota</taxon>
        <taxon>Metazoa</taxon>
        <taxon>Chordata</taxon>
        <taxon>Cephalochordata</taxon>
        <taxon>Leptocardii</taxon>
        <taxon>Amphioxiformes</taxon>
        <taxon>Branchiostomatidae</taxon>
        <taxon>Branchiostoma</taxon>
    </lineage>
</organism>
<evidence type="ECO:0000256" key="9">
    <source>
        <dbReference type="SAM" id="MobiDB-lite"/>
    </source>
</evidence>
<accession>A0A9J7LYX6</accession>
<feature type="transmembrane region" description="Helical" evidence="10">
    <location>
        <begin position="1047"/>
        <end position="1066"/>
    </location>
</feature>
<keyword evidence="14" id="KW-1185">Reference proteome</keyword>
<feature type="disulfide bond" evidence="8">
    <location>
        <begin position="194"/>
        <end position="209"/>
    </location>
</feature>
<feature type="disulfide bond" evidence="8">
    <location>
        <begin position="262"/>
        <end position="277"/>
    </location>
</feature>
<evidence type="ECO:0000259" key="12">
    <source>
        <dbReference type="PROSITE" id="PS50261"/>
    </source>
</evidence>